<evidence type="ECO:0000256" key="1">
    <source>
        <dbReference type="SAM" id="Phobius"/>
    </source>
</evidence>
<dbReference type="HOGENOM" id="CLU_104197_3_2_9"/>
<dbReference type="STRING" id="649747.HMPREF0083_01806"/>
<name>U1X4Z5_ANEAE</name>
<protein>
    <recommendedName>
        <fullName evidence="2">YdbS-like PH domain-containing protein</fullName>
    </recommendedName>
</protein>
<dbReference type="PATRIC" id="fig|649747.3.peg.1630"/>
<evidence type="ECO:0000313" key="3">
    <source>
        <dbReference type="EMBL" id="ERI10045.1"/>
    </source>
</evidence>
<gene>
    <name evidence="3" type="ORF">HMPREF0083_01806</name>
</gene>
<evidence type="ECO:0000259" key="2">
    <source>
        <dbReference type="Pfam" id="PF03703"/>
    </source>
</evidence>
<keyword evidence="4" id="KW-1185">Reference proteome</keyword>
<dbReference type="PANTHER" id="PTHR34473:SF2">
    <property type="entry name" value="UPF0699 TRANSMEMBRANE PROTEIN YDBT"/>
    <property type="match status" value="1"/>
</dbReference>
<keyword evidence="1" id="KW-0472">Membrane</keyword>
<keyword evidence="1" id="KW-1133">Transmembrane helix</keyword>
<dbReference type="InterPro" id="IPR005182">
    <property type="entry name" value="YdbS-like_PH"/>
</dbReference>
<dbReference type="AlphaFoldDB" id="U1X4Z5"/>
<sequence length="180" mass="20594">MIKRKRKERSEDIAKKGVHMDKHETLWQRIDRRAPRVWRFVNGIVSAALWLVVAGGVVLHLMVGMPRIIVWLLAAGALLHLIVEVIILPERSWRRWRYYINEDEIHLRCGVLIVKQTVIPMVRVQHVDTKQGPFLRRYGLAGVTFSTAAGSHEIPALSVEVADEVRDAIARLARVSDEDV</sequence>
<feature type="transmembrane region" description="Helical" evidence="1">
    <location>
        <begin position="37"/>
        <end position="62"/>
    </location>
</feature>
<feature type="domain" description="YdbS-like PH" evidence="2">
    <location>
        <begin position="93"/>
        <end position="169"/>
    </location>
</feature>
<feature type="transmembrane region" description="Helical" evidence="1">
    <location>
        <begin position="68"/>
        <end position="88"/>
    </location>
</feature>
<dbReference type="Pfam" id="PF03703">
    <property type="entry name" value="bPH_2"/>
    <property type="match status" value="1"/>
</dbReference>
<dbReference type="eggNOG" id="COG3402">
    <property type="taxonomic scope" value="Bacteria"/>
</dbReference>
<comment type="caution">
    <text evidence="3">The sequence shown here is derived from an EMBL/GenBank/DDBJ whole genome shotgun (WGS) entry which is preliminary data.</text>
</comment>
<proteinExistence type="predicted"/>
<evidence type="ECO:0000313" key="4">
    <source>
        <dbReference type="Proteomes" id="UP000016511"/>
    </source>
</evidence>
<dbReference type="EMBL" id="AWSJ01000120">
    <property type="protein sequence ID" value="ERI10045.1"/>
    <property type="molecule type" value="Genomic_DNA"/>
</dbReference>
<dbReference type="Proteomes" id="UP000016511">
    <property type="component" value="Unassembled WGS sequence"/>
</dbReference>
<reference evidence="3 4" key="1">
    <citation type="submission" date="2013-08" db="EMBL/GenBank/DDBJ databases">
        <authorList>
            <person name="Weinstock G."/>
            <person name="Sodergren E."/>
            <person name="Wylie T."/>
            <person name="Fulton L."/>
            <person name="Fulton R."/>
            <person name="Fronick C."/>
            <person name="O'Laughlin M."/>
            <person name="Godfrey J."/>
            <person name="Miner T."/>
            <person name="Herter B."/>
            <person name="Appelbaum E."/>
            <person name="Cordes M."/>
            <person name="Lek S."/>
            <person name="Wollam A."/>
            <person name="Pepin K.H."/>
            <person name="Palsikar V.B."/>
            <person name="Mitreva M."/>
            <person name="Wilson R.K."/>
        </authorList>
    </citation>
    <scope>NUCLEOTIDE SEQUENCE [LARGE SCALE GENOMIC DNA]</scope>
    <source>
        <strain evidence="3 4">ATCC 12856</strain>
    </source>
</reference>
<accession>U1X4Z5</accession>
<dbReference type="PANTHER" id="PTHR34473">
    <property type="entry name" value="UPF0699 TRANSMEMBRANE PROTEIN YDBS"/>
    <property type="match status" value="1"/>
</dbReference>
<organism evidence="3 4">
    <name type="scientific">Aneurinibacillus aneurinilyticus ATCC 12856</name>
    <dbReference type="NCBI Taxonomy" id="649747"/>
    <lineage>
        <taxon>Bacteria</taxon>
        <taxon>Bacillati</taxon>
        <taxon>Bacillota</taxon>
        <taxon>Bacilli</taxon>
        <taxon>Bacillales</taxon>
        <taxon>Paenibacillaceae</taxon>
        <taxon>Aneurinibacillus group</taxon>
        <taxon>Aneurinibacillus</taxon>
    </lineage>
</organism>
<keyword evidence="1" id="KW-0812">Transmembrane</keyword>